<dbReference type="Pfam" id="PF09953">
    <property type="entry name" value="DUF2187"/>
    <property type="match status" value="1"/>
</dbReference>
<dbReference type="RefSeq" id="WP_230498746.1">
    <property type="nucleotide sequence ID" value="NZ_CAKJTG010000035.1"/>
</dbReference>
<accession>A0A9C7GDM4</accession>
<evidence type="ECO:0000313" key="1">
    <source>
        <dbReference type="EMBL" id="CAG9610403.1"/>
    </source>
</evidence>
<proteinExistence type="predicted"/>
<keyword evidence="2" id="KW-1185">Reference proteome</keyword>
<reference evidence="1" key="1">
    <citation type="submission" date="2021-10" db="EMBL/GenBank/DDBJ databases">
        <authorList>
            <person name="Criscuolo A."/>
        </authorList>
    </citation>
    <scope>NUCLEOTIDE SEQUENCE</scope>
    <source>
        <strain evidence="1">CIP111885</strain>
    </source>
</reference>
<sequence length="65" mass="7426">MSVIQRAKEGDKVLFSRKDISLIGIVKKVNEEHVEVEISNPDAARIMEEIPLTNVPHEQYRIVVL</sequence>
<protein>
    <recommendedName>
        <fullName evidence="3">DUF2187 domain-containing protein</fullName>
    </recommendedName>
</protein>
<gene>
    <name evidence="1" type="ORF">NEOCIP111885_04177</name>
</gene>
<dbReference type="EMBL" id="CAKJTG010000035">
    <property type="protein sequence ID" value="CAG9610403.1"/>
    <property type="molecule type" value="Genomic_DNA"/>
</dbReference>
<name>A0A9C7GDM4_9BACI</name>
<comment type="caution">
    <text evidence="1">The sequence shown here is derived from an EMBL/GenBank/DDBJ whole genome shotgun (WGS) entry which is preliminary data.</text>
</comment>
<dbReference type="InterPro" id="IPR018690">
    <property type="entry name" value="DUF2187"/>
</dbReference>
<organism evidence="1 2">
    <name type="scientific">Pseudoneobacillus rhizosphaerae</name>
    <dbReference type="NCBI Taxonomy" id="2880968"/>
    <lineage>
        <taxon>Bacteria</taxon>
        <taxon>Bacillati</taxon>
        <taxon>Bacillota</taxon>
        <taxon>Bacilli</taxon>
        <taxon>Bacillales</taxon>
        <taxon>Bacillaceae</taxon>
        <taxon>Pseudoneobacillus</taxon>
    </lineage>
</organism>
<evidence type="ECO:0000313" key="2">
    <source>
        <dbReference type="Proteomes" id="UP000789845"/>
    </source>
</evidence>
<dbReference type="AlphaFoldDB" id="A0A9C7GDM4"/>
<evidence type="ECO:0008006" key="3">
    <source>
        <dbReference type="Google" id="ProtNLM"/>
    </source>
</evidence>
<dbReference type="Proteomes" id="UP000789845">
    <property type="component" value="Unassembled WGS sequence"/>
</dbReference>